<protein>
    <submittedName>
        <fullName evidence="1">Uncharacterized protein</fullName>
    </submittedName>
</protein>
<evidence type="ECO:0000313" key="1">
    <source>
        <dbReference type="EMBL" id="KAF2618837.1"/>
    </source>
</evidence>
<reference evidence="1" key="1">
    <citation type="submission" date="2019-12" db="EMBL/GenBank/DDBJ databases">
        <title>Genome sequencing and annotation of Brassica cretica.</title>
        <authorList>
            <person name="Studholme D.J."/>
            <person name="Sarris P.F."/>
        </authorList>
    </citation>
    <scope>NUCLEOTIDE SEQUENCE</scope>
    <source>
        <strain evidence="1">PFS-001/15</strain>
        <tissue evidence="1">Leaf</tissue>
    </source>
</reference>
<name>A0A8S9MK62_BRACR</name>
<evidence type="ECO:0000313" key="2">
    <source>
        <dbReference type="Proteomes" id="UP000712281"/>
    </source>
</evidence>
<proteinExistence type="predicted"/>
<dbReference type="EMBL" id="QGKW02000007">
    <property type="protein sequence ID" value="KAF2618837.1"/>
    <property type="molecule type" value="Genomic_DNA"/>
</dbReference>
<sequence>MPSLRREAHHQLCHLGSASDQQVHKITHASRRQLPSFLPFPLFFGIVAASNSNV</sequence>
<comment type="caution">
    <text evidence="1">The sequence shown here is derived from an EMBL/GenBank/DDBJ whole genome shotgun (WGS) entry which is preliminary data.</text>
</comment>
<gene>
    <name evidence="1" type="ORF">F2Q68_00039651</name>
</gene>
<dbReference type="AlphaFoldDB" id="A0A8S9MK62"/>
<accession>A0A8S9MK62</accession>
<dbReference type="Proteomes" id="UP000712281">
    <property type="component" value="Unassembled WGS sequence"/>
</dbReference>
<organism evidence="1 2">
    <name type="scientific">Brassica cretica</name>
    <name type="common">Mustard</name>
    <dbReference type="NCBI Taxonomy" id="69181"/>
    <lineage>
        <taxon>Eukaryota</taxon>
        <taxon>Viridiplantae</taxon>
        <taxon>Streptophyta</taxon>
        <taxon>Embryophyta</taxon>
        <taxon>Tracheophyta</taxon>
        <taxon>Spermatophyta</taxon>
        <taxon>Magnoliopsida</taxon>
        <taxon>eudicotyledons</taxon>
        <taxon>Gunneridae</taxon>
        <taxon>Pentapetalae</taxon>
        <taxon>rosids</taxon>
        <taxon>malvids</taxon>
        <taxon>Brassicales</taxon>
        <taxon>Brassicaceae</taxon>
        <taxon>Brassiceae</taxon>
        <taxon>Brassica</taxon>
    </lineage>
</organism>